<organism evidence="1 2">
    <name type="scientific">Hypoxylon rubiginosum</name>
    <dbReference type="NCBI Taxonomy" id="110542"/>
    <lineage>
        <taxon>Eukaryota</taxon>
        <taxon>Fungi</taxon>
        <taxon>Dikarya</taxon>
        <taxon>Ascomycota</taxon>
        <taxon>Pezizomycotina</taxon>
        <taxon>Sordariomycetes</taxon>
        <taxon>Xylariomycetidae</taxon>
        <taxon>Xylariales</taxon>
        <taxon>Hypoxylaceae</taxon>
        <taxon>Hypoxylon</taxon>
    </lineage>
</organism>
<name>A0ACB9YWL7_9PEZI</name>
<protein>
    <submittedName>
        <fullName evidence="1">Uncharacterized protein</fullName>
    </submittedName>
</protein>
<reference evidence="1 2" key="1">
    <citation type="journal article" date="2022" name="New Phytol.">
        <title>Ecological generalism drives hyperdiversity of secondary metabolite gene clusters in xylarialean endophytes.</title>
        <authorList>
            <person name="Franco M.E.E."/>
            <person name="Wisecaver J.H."/>
            <person name="Arnold A.E."/>
            <person name="Ju Y.M."/>
            <person name="Slot J.C."/>
            <person name="Ahrendt S."/>
            <person name="Moore L.P."/>
            <person name="Eastman K.E."/>
            <person name="Scott K."/>
            <person name="Konkel Z."/>
            <person name="Mondo S.J."/>
            <person name="Kuo A."/>
            <person name="Hayes R.D."/>
            <person name="Haridas S."/>
            <person name="Andreopoulos B."/>
            <person name="Riley R."/>
            <person name="LaButti K."/>
            <person name="Pangilinan J."/>
            <person name="Lipzen A."/>
            <person name="Amirebrahimi M."/>
            <person name="Yan J."/>
            <person name="Adam C."/>
            <person name="Keymanesh K."/>
            <person name="Ng V."/>
            <person name="Louie K."/>
            <person name="Northen T."/>
            <person name="Drula E."/>
            <person name="Henrissat B."/>
            <person name="Hsieh H.M."/>
            <person name="Youens-Clark K."/>
            <person name="Lutzoni F."/>
            <person name="Miadlikowska J."/>
            <person name="Eastwood D.C."/>
            <person name="Hamelin R.C."/>
            <person name="Grigoriev I.V."/>
            <person name="U'Ren J.M."/>
        </authorList>
    </citation>
    <scope>NUCLEOTIDE SEQUENCE [LARGE SCALE GENOMIC DNA]</scope>
    <source>
        <strain evidence="1 2">CBS 119005</strain>
    </source>
</reference>
<proteinExistence type="predicted"/>
<evidence type="ECO:0000313" key="1">
    <source>
        <dbReference type="EMBL" id="KAI4863768.1"/>
    </source>
</evidence>
<sequence length="171" mass="19235">MPLHSAISIGANRHMGQSRKTVFSQGNLIGINPPDPFSTDRLGQIQMELAFAEYSFLCQLSTQQKLWLSIILDSRDVDGLSRLLFNADRFARDQRLAVAIHSEDGGHTTVEFRHFQNTTDHILVEKWIRVIEAVAKTALCSSDVFQAILKQIAEMCDDIRPQLLNQLADQG</sequence>
<keyword evidence="2" id="KW-1185">Reference proteome</keyword>
<evidence type="ECO:0000313" key="2">
    <source>
        <dbReference type="Proteomes" id="UP001497700"/>
    </source>
</evidence>
<dbReference type="EMBL" id="MU393497">
    <property type="protein sequence ID" value="KAI4863768.1"/>
    <property type="molecule type" value="Genomic_DNA"/>
</dbReference>
<gene>
    <name evidence="1" type="ORF">F4820DRAFT_449618</name>
</gene>
<comment type="caution">
    <text evidence="1">The sequence shown here is derived from an EMBL/GenBank/DDBJ whole genome shotgun (WGS) entry which is preliminary data.</text>
</comment>
<dbReference type="Proteomes" id="UP001497700">
    <property type="component" value="Unassembled WGS sequence"/>
</dbReference>
<accession>A0ACB9YWL7</accession>